<feature type="domain" description="PTHB1 N-terminal" evidence="2">
    <location>
        <begin position="1"/>
        <end position="369"/>
    </location>
</feature>
<dbReference type="GO" id="GO:0034464">
    <property type="term" value="C:BBSome"/>
    <property type="evidence" value="ECO:0007669"/>
    <property type="project" value="InterPro"/>
</dbReference>
<dbReference type="EMBL" id="KQ435078">
    <property type="protein sequence ID" value="KZC14433.1"/>
    <property type="molecule type" value="Genomic_DNA"/>
</dbReference>
<dbReference type="InterPro" id="IPR028074">
    <property type="entry name" value="PHTB1_GAE_dom"/>
</dbReference>
<dbReference type="GO" id="GO:0060271">
    <property type="term" value="P:cilium assembly"/>
    <property type="evidence" value="ECO:0007669"/>
    <property type="project" value="TreeGrafter"/>
</dbReference>
<dbReference type="Proteomes" id="UP000076502">
    <property type="component" value="Unassembled WGS sequence"/>
</dbReference>
<protein>
    <submittedName>
        <fullName evidence="7">Protein PTHB1</fullName>
    </submittedName>
</protein>
<dbReference type="InterPro" id="IPR055362">
    <property type="entry name" value="PTHB1_pf_dom"/>
</dbReference>
<dbReference type="InterPro" id="IPR026511">
    <property type="entry name" value="PTHB1"/>
</dbReference>
<evidence type="ECO:0000259" key="5">
    <source>
        <dbReference type="Pfam" id="PF23338"/>
    </source>
</evidence>
<sequence>MSLFKTKEWWRTVCGAQETFDGRCLLVTPLFGEEKKDAIVVGSHDGYLRIYSPSSQWIEETRSPSGYKSTDTMLETQIGDCIVDIKAGKFVSGSQDLRLAILTSSKLLVYNAILIDGSTEYGDRCDLKVAYEHSLPRHPASLTTGPFGGVRGRDFLCVQCLDGTLFFYEQEVFVFSQVLKNRLLPEPIVYIARNDLFVTASTSWFLECYRYDYRFLHHHHHRQRQWQRERRPIPADSHEPDWRYNIGEAILDIQAVTLSSFEAGIVVLGERHLYCLKDNCTSVKYAKRLEYKPLCFRAYVIEPDGKLMVLVIADTSTLMIYEGTRLKWSAQLPFAPVTVARAQLQHLDGAIMALSEEGRLEACYLGSEPGLFIAPPLHSRRYDYAAAEQQLADLRALLKRKKSSEDRANDATLDAELIIAVNVSPEDSARSSNGDRSNRNDQNDRQDGQSNRLHAEWLTTLRDVQVCIDVRKPLIATDTFCAISNLHDRHSIETRIHVDGDLPAIACEIDVIVSYRRDTEDGNLRTVRKTSQLPLKMMLQSCPPENVTTFTTVLKGDDHQPLLGLARLFPEFTGDRTQTGQKQNWTALGLRYTRNGQGVTIVSGNASNRYRVQSNDGLSTTLVVRQLIDRLADRKYGNLSGTIGQDHLRLMHSRIEAHYNARRKIDGITNAIGLLTIQLRNIEKKMLRAVRERNTGSSLSDTGLPFLFESTYRAILERLEDLVEARAERERAGHELYCSARLLLLILRMNTNEEKYATIEAAIGFEPRPCDKLDWEEIADAALATILRSVTKNPGTTETKSITWNSITPFASVKELAKLKKRLGHAIERLDEAKGSDIAEIEPNDLASS</sequence>
<dbReference type="Pfam" id="PF14727">
    <property type="entry name" value="PHTB1_N"/>
    <property type="match status" value="1"/>
</dbReference>
<accession>A0A154PRD2</accession>
<evidence type="ECO:0000313" key="7">
    <source>
        <dbReference type="EMBL" id="KZC14433.1"/>
    </source>
</evidence>
<feature type="domain" description="PTHB1 platform" evidence="4">
    <location>
        <begin position="534"/>
        <end position="634"/>
    </location>
</feature>
<evidence type="ECO:0000313" key="8">
    <source>
        <dbReference type="Proteomes" id="UP000076502"/>
    </source>
</evidence>
<dbReference type="OrthoDB" id="10262646at2759"/>
<name>A0A154PRD2_DUFNO</name>
<dbReference type="InterPro" id="IPR028073">
    <property type="entry name" value="PHTB1_N_dom"/>
</dbReference>
<feature type="domain" description="PTHB1 hairpin" evidence="5">
    <location>
        <begin position="648"/>
        <end position="750"/>
    </location>
</feature>
<reference evidence="7 8" key="1">
    <citation type="submission" date="2015-07" db="EMBL/GenBank/DDBJ databases">
        <title>The genome of Dufourea novaeangliae.</title>
        <authorList>
            <person name="Pan H."/>
            <person name="Kapheim K."/>
        </authorList>
    </citation>
    <scope>NUCLEOTIDE SEQUENCE [LARGE SCALE GENOMIC DNA]</scope>
    <source>
        <strain evidence="7">0120121106</strain>
        <tissue evidence="7">Whole body</tissue>
    </source>
</reference>
<feature type="region of interest" description="Disordered" evidence="1">
    <location>
        <begin position="426"/>
        <end position="451"/>
    </location>
</feature>
<evidence type="ECO:0000259" key="2">
    <source>
        <dbReference type="Pfam" id="PF14727"/>
    </source>
</evidence>
<dbReference type="PANTHER" id="PTHR20991">
    <property type="entry name" value="PARATHYROID HORMONE-RESPONSIVE B1 GENE"/>
    <property type="match status" value="1"/>
</dbReference>
<feature type="domain" description="PTHB1 C-terminal helix bundle" evidence="6">
    <location>
        <begin position="752"/>
        <end position="830"/>
    </location>
</feature>
<dbReference type="Pfam" id="PF23339">
    <property type="entry name" value="PTHB1_CtH"/>
    <property type="match status" value="1"/>
</dbReference>
<feature type="domain" description="PTHB1 GAE" evidence="3">
    <location>
        <begin position="459"/>
        <end position="529"/>
    </location>
</feature>
<organism evidence="7 8">
    <name type="scientific">Dufourea novaeangliae</name>
    <name type="common">Sweat bee</name>
    <dbReference type="NCBI Taxonomy" id="178035"/>
    <lineage>
        <taxon>Eukaryota</taxon>
        <taxon>Metazoa</taxon>
        <taxon>Ecdysozoa</taxon>
        <taxon>Arthropoda</taxon>
        <taxon>Hexapoda</taxon>
        <taxon>Insecta</taxon>
        <taxon>Pterygota</taxon>
        <taxon>Neoptera</taxon>
        <taxon>Endopterygota</taxon>
        <taxon>Hymenoptera</taxon>
        <taxon>Apocrita</taxon>
        <taxon>Aculeata</taxon>
        <taxon>Apoidea</taxon>
        <taxon>Anthophila</taxon>
        <taxon>Halictidae</taxon>
        <taxon>Rophitinae</taxon>
        <taxon>Dufourea</taxon>
    </lineage>
</organism>
<evidence type="ECO:0000256" key="1">
    <source>
        <dbReference type="SAM" id="MobiDB-lite"/>
    </source>
</evidence>
<dbReference type="InterPro" id="IPR055364">
    <property type="entry name" value="PTHB1_CtH_dom"/>
</dbReference>
<proteinExistence type="predicted"/>
<dbReference type="Pfam" id="PF14728">
    <property type="entry name" value="PTHB1_GAE"/>
    <property type="match status" value="1"/>
</dbReference>
<evidence type="ECO:0000259" key="4">
    <source>
        <dbReference type="Pfam" id="PF23337"/>
    </source>
</evidence>
<dbReference type="InterPro" id="IPR055363">
    <property type="entry name" value="PTHB1_hp_dom"/>
</dbReference>
<dbReference type="STRING" id="178035.A0A154PRD2"/>
<dbReference type="GO" id="GO:0016020">
    <property type="term" value="C:membrane"/>
    <property type="evidence" value="ECO:0007669"/>
    <property type="project" value="TreeGrafter"/>
</dbReference>
<evidence type="ECO:0000259" key="3">
    <source>
        <dbReference type="Pfam" id="PF14728"/>
    </source>
</evidence>
<dbReference type="Pfam" id="PF23338">
    <property type="entry name" value="PTHB1_hp"/>
    <property type="match status" value="1"/>
</dbReference>
<dbReference type="Pfam" id="PF23337">
    <property type="entry name" value="PTHB1_pf"/>
    <property type="match status" value="1"/>
</dbReference>
<dbReference type="AlphaFoldDB" id="A0A154PRD2"/>
<dbReference type="PANTHER" id="PTHR20991:SF0">
    <property type="entry name" value="PROTEIN PTHB1"/>
    <property type="match status" value="1"/>
</dbReference>
<evidence type="ECO:0000259" key="6">
    <source>
        <dbReference type="Pfam" id="PF23339"/>
    </source>
</evidence>
<feature type="compositionally biased region" description="Basic and acidic residues" evidence="1">
    <location>
        <begin position="436"/>
        <end position="447"/>
    </location>
</feature>
<keyword evidence="8" id="KW-1185">Reference proteome</keyword>
<gene>
    <name evidence="7" type="ORF">WN55_06893</name>
</gene>